<dbReference type="GO" id="GO:0016746">
    <property type="term" value="F:acyltransferase activity"/>
    <property type="evidence" value="ECO:0007669"/>
    <property type="project" value="UniProtKB-KW"/>
</dbReference>
<dbReference type="Gene3D" id="3.40.630.30">
    <property type="match status" value="1"/>
</dbReference>
<dbReference type="CDD" id="cd04301">
    <property type="entry name" value="NAT_SF"/>
    <property type="match status" value="1"/>
</dbReference>
<dbReference type="SUPFAM" id="SSF55729">
    <property type="entry name" value="Acyl-CoA N-acyltransferases (Nat)"/>
    <property type="match status" value="1"/>
</dbReference>
<organism evidence="4 5">
    <name type="scientific">Nocardia jiangsuensis</name>
    <dbReference type="NCBI Taxonomy" id="1691563"/>
    <lineage>
        <taxon>Bacteria</taxon>
        <taxon>Bacillati</taxon>
        <taxon>Actinomycetota</taxon>
        <taxon>Actinomycetes</taxon>
        <taxon>Mycobacteriales</taxon>
        <taxon>Nocardiaceae</taxon>
        <taxon>Nocardia</taxon>
    </lineage>
</organism>
<proteinExistence type="predicted"/>
<evidence type="ECO:0000256" key="1">
    <source>
        <dbReference type="ARBA" id="ARBA00022679"/>
    </source>
</evidence>
<evidence type="ECO:0000313" key="5">
    <source>
        <dbReference type="Proteomes" id="UP001595696"/>
    </source>
</evidence>
<evidence type="ECO:0000256" key="2">
    <source>
        <dbReference type="ARBA" id="ARBA00023315"/>
    </source>
</evidence>
<feature type="domain" description="N-acetyltransferase" evidence="3">
    <location>
        <begin position="1"/>
        <end position="157"/>
    </location>
</feature>
<dbReference type="InterPro" id="IPR016181">
    <property type="entry name" value="Acyl_CoA_acyltransferase"/>
</dbReference>
<dbReference type="PROSITE" id="PS51186">
    <property type="entry name" value="GNAT"/>
    <property type="match status" value="1"/>
</dbReference>
<dbReference type="RefSeq" id="WP_378617277.1">
    <property type="nucleotide sequence ID" value="NZ_JBHSAX010000033.1"/>
</dbReference>
<accession>A0ABV8E3J1</accession>
<dbReference type="Proteomes" id="UP001595696">
    <property type="component" value="Unassembled WGS sequence"/>
</dbReference>
<evidence type="ECO:0000313" key="4">
    <source>
        <dbReference type="EMBL" id="MFC3966067.1"/>
    </source>
</evidence>
<keyword evidence="1 4" id="KW-0808">Transferase</keyword>
<comment type="caution">
    <text evidence="4">The sequence shown here is derived from an EMBL/GenBank/DDBJ whole genome shotgun (WGS) entry which is preliminary data.</text>
</comment>
<evidence type="ECO:0000259" key="3">
    <source>
        <dbReference type="PROSITE" id="PS51186"/>
    </source>
</evidence>
<dbReference type="EMBL" id="JBHSAX010000033">
    <property type="protein sequence ID" value="MFC3966067.1"/>
    <property type="molecule type" value="Genomic_DNA"/>
</dbReference>
<dbReference type="Pfam" id="PF00583">
    <property type="entry name" value="Acetyltransf_1"/>
    <property type="match status" value="1"/>
</dbReference>
<name>A0ABV8E3J1_9NOCA</name>
<keyword evidence="5" id="KW-1185">Reference proteome</keyword>
<reference evidence="5" key="1">
    <citation type="journal article" date="2019" name="Int. J. Syst. Evol. Microbiol.">
        <title>The Global Catalogue of Microorganisms (GCM) 10K type strain sequencing project: providing services to taxonomists for standard genome sequencing and annotation.</title>
        <authorList>
            <consortium name="The Broad Institute Genomics Platform"/>
            <consortium name="The Broad Institute Genome Sequencing Center for Infectious Disease"/>
            <person name="Wu L."/>
            <person name="Ma J."/>
        </authorList>
    </citation>
    <scope>NUCLEOTIDE SEQUENCE [LARGE SCALE GENOMIC DNA]</scope>
    <source>
        <strain evidence="5">CGMCC 4.7330</strain>
    </source>
</reference>
<gene>
    <name evidence="4" type="ORF">ACFO0B_29095</name>
</gene>
<dbReference type="PANTHER" id="PTHR43072:SF23">
    <property type="entry name" value="UPF0039 PROTEIN C11D3.02C"/>
    <property type="match status" value="1"/>
</dbReference>
<dbReference type="InterPro" id="IPR000182">
    <property type="entry name" value="GNAT_dom"/>
</dbReference>
<protein>
    <submittedName>
        <fullName evidence="4">GNAT family N-acetyltransferase</fullName>
        <ecNumber evidence="4">2.3.-.-</ecNumber>
    </submittedName>
</protein>
<dbReference type="PANTHER" id="PTHR43072">
    <property type="entry name" value="N-ACETYLTRANSFERASE"/>
    <property type="match status" value="1"/>
</dbReference>
<keyword evidence="2 4" id="KW-0012">Acyltransferase</keyword>
<sequence length="172" mass="18719">MRDAVEADLPAILVIHNANIAASTAIWDVDEVGIDDREAWFAARAAAGHPILVAEIDGELAGYASYGQWRPKLGYLHSVENSVYVAERFQRRGVARALLGALLERARASGSVHAVIAAIESRNTGSIALHEQFGFRIVGELPEVGRKFGLWMDLTLMQLTLPVPEPDHRLGA</sequence>
<dbReference type="EC" id="2.3.-.-" evidence="4"/>